<dbReference type="KEGG" id="req:REQ_39900"/>
<dbReference type="AlphaFoldDB" id="A0A3S5YBR0"/>
<evidence type="ECO:0000256" key="1">
    <source>
        <dbReference type="SAM" id="SignalP"/>
    </source>
</evidence>
<dbReference type="EMBL" id="FN563149">
    <property type="protein sequence ID" value="CBH49972.1"/>
    <property type="molecule type" value="Genomic_DNA"/>
</dbReference>
<evidence type="ECO:0000313" key="3">
    <source>
        <dbReference type="Proteomes" id="UP000006892"/>
    </source>
</evidence>
<dbReference type="RefSeq" id="WP_013417152.1">
    <property type="nucleotide sequence ID" value="NC_014659.1"/>
</dbReference>
<feature type="signal peptide" evidence="1">
    <location>
        <begin position="1"/>
        <end position="30"/>
    </location>
</feature>
<feature type="chain" id="PRO_5018613974" evidence="1">
    <location>
        <begin position="31"/>
        <end position="169"/>
    </location>
</feature>
<organism evidence="2">
    <name type="scientific">Rhodococcus hoagii (strain 103S)</name>
    <name type="common">Rhodococcus equi</name>
    <dbReference type="NCBI Taxonomy" id="685727"/>
    <lineage>
        <taxon>Bacteria</taxon>
        <taxon>Bacillati</taxon>
        <taxon>Actinomycetota</taxon>
        <taxon>Actinomycetes</taxon>
        <taxon>Mycobacteriales</taxon>
        <taxon>Nocardiaceae</taxon>
        <taxon>Prescottella</taxon>
    </lineage>
</organism>
<gene>
    <name evidence="2" type="ordered locus">REQ_39900</name>
</gene>
<protein>
    <submittedName>
        <fullName evidence="2">Secreted protein</fullName>
    </submittedName>
</protein>
<accession>A0A3S5YBR0</accession>
<proteinExistence type="predicted"/>
<reference evidence="2" key="1">
    <citation type="journal article" date="2010" name="PLoS Genet.">
        <title>The genome of a pathogenic rhodococcus: cooptive virulence underpinned by key gene acquisitions.</title>
        <authorList>
            <person name="Letek M."/>
            <person name="Gonzalez P."/>
            <person name="Macarthur I."/>
            <person name="Rodriguez H."/>
            <person name="Freeman T.C."/>
            <person name="Valero-Rello A."/>
            <person name="Blanco M."/>
            <person name="Buckley T."/>
            <person name="Cherevach I."/>
            <person name="Fahey R."/>
            <person name="Hapeshi A."/>
            <person name="Holdstock J."/>
            <person name="Leadon D."/>
            <person name="Navas J."/>
            <person name="Ocampo A."/>
            <person name="Quail M.A."/>
            <person name="Sanders M."/>
            <person name="Scortti M.M."/>
            <person name="Prescott J.F."/>
            <person name="Fogarty U."/>
            <person name="Meijer W.G."/>
            <person name="Parkhill J."/>
            <person name="Bentley S.D."/>
            <person name="Vazquez-Boland J.A."/>
        </authorList>
    </citation>
    <scope>NUCLEOTIDE SEQUENCE [LARGE SCALE GENOMIC DNA]</scope>
    <source>
        <strain evidence="2 3">103S</strain>
    </source>
</reference>
<keyword evidence="1" id="KW-0732">Signal</keyword>
<name>A0A3S5YBR0_RHOH1</name>
<dbReference type="Proteomes" id="UP001154400">
    <property type="component" value="Chromosome"/>
</dbReference>
<evidence type="ECO:0000313" key="2">
    <source>
        <dbReference type="EMBL" id="CBH49972.1"/>
    </source>
</evidence>
<sequence length="169" mass="17680">MKLRSFAVRAFGAAAIATATITGVATTASAAPAPAPLVHTTINGPTLPVLGQNDFCNGLIDTVVETDPARPGLATIAFTPRVLNGVGPGWAQNPVCRLKVAVGWNFGIFTGQLRDVELLARQGETVRTEINPGSGLARLTMQVSPIGPWYNELRPQAGYGVVSAFFLVP</sequence>